<keyword evidence="3" id="KW-0813">Transport</keyword>
<comment type="subcellular location">
    <subcellularLocation>
        <location evidence="2">Cell envelope</location>
    </subcellularLocation>
</comment>
<dbReference type="Proteomes" id="UP000468943">
    <property type="component" value="Unassembled WGS sequence"/>
</dbReference>
<dbReference type="OrthoDB" id="7387371at2"/>
<dbReference type="RefSeq" id="WP_160597408.1">
    <property type="nucleotide sequence ID" value="NZ_WTYS01000001.1"/>
</dbReference>
<dbReference type="PANTHER" id="PTHR39425:SF1">
    <property type="entry name" value="CYTOCHROME C7-LIKE DOMAIN-CONTAINING PROTEIN"/>
    <property type="match status" value="1"/>
</dbReference>
<evidence type="ECO:0000313" key="12">
    <source>
        <dbReference type="Proteomes" id="UP000468943"/>
    </source>
</evidence>
<keyword evidence="4" id="KW-0349">Heme</keyword>
<feature type="region of interest" description="Disordered" evidence="8">
    <location>
        <begin position="570"/>
        <end position="595"/>
    </location>
</feature>
<dbReference type="Pfam" id="PF14537">
    <property type="entry name" value="Cytochrom_c3_2"/>
    <property type="match status" value="1"/>
</dbReference>
<dbReference type="InterPro" id="IPR000253">
    <property type="entry name" value="FHA_dom"/>
</dbReference>
<keyword evidence="7" id="KW-0408">Iron</keyword>
<evidence type="ECO:0000259" key="10">
    <source>
        <dbReference type="PROSITE" id="PS50006"/>
    </source>
</evidence>
<evidence type="ECO:0000256" key="1">
    <source>
        <dbReference type="ARBA" id="ARBA00001926"/>
    </source>
</evidence>
<feature type="domain" description="FHA" evidence="10">
    <location>
        <begin position="28"/>
        <end position="77"/>
    </location>
</feature>
<dbReference type="AlphaFoldDB" id="A0A6I4SJZ2"/>
<protein>
    <recommendedName>
        <fullName evidence="10">FHA domain-containing protein</fullName>
    </recommendedName>
</protein>
<keyword evidence="9" id="KW-0812">Transmembrane</keyword>
<feature type="compositionally biased region" description="Basic and acidic residues" evidence="8">
    <location>
        <begin position="571"/>
        <end position="583"/>
    </location>
</feature>
<organism evidence="11 12">
    <name type="scientific">Pontixanthobacter gangjinensis</name>
    <dbReference type="NCBI Taxonomy" id="1028742"/>
    <lineage>
        <taxon>Bacteria</taxon>
        <taxon>Pseudomonadati</taxon>
        <taxon>Pseudomonadota</taxon>
        <taxon>Alphaproteobacteria</taxon>
        <taxon>Sphingomonadales</taxon>
        <taxon>Erythrobacteraceae</taxon>
        <taxon>Pontixanthobacter</taxon>
    </lineage>
</organism>
<evidence type="ECO:0000256" key="8">
    <source>
        <dbReference type="SAM" id="MobiDB-lite"/>
    </source>
</evidence>
<dbReference type="SUPFAM" id="SSF49879">
    <property type="entry name" value="SMAD/FHA domain"/>
    <property type="match status" value="1"/>
</dbReference>
<dbReference type="InterPro" id="IPR036280">
    <property type="entry name" value="Multihaem_cyt_sf"/>
</dbReference>
<dbReference type="PANTHER" id="PTHR39425">
    <property type="entry name" value="LIPOPROTEIN CYTOCHROME C"/>
    <property type="match status" value="1"/>
</dbReference>
<dbReference type="PROSITE" id="PS50006">
    <property type="entry name" value="FHA_DOMAIN"/>
    <property type="match status" value="1"/>
</dbReference>
<proteinExistence type="predicted"/>
<evidence type="ECO:0000256" key="3">
    <source>
        <dbReference type="ARBA" id="ARBA00022448"/>
    </source>
</evidence>
<dbReference type="GO" id="GO:0046872">
    <property type="term" value="F:metal ion binding"/>
    <property type="evidence" value="ECO:0007669"/>
    <property type="project" value="UniProtKB-KW"/>
</dbReference>
<dbReference type="InterPro" id="IPR008984">
    <property type="entry name" value="SMAD_FHA_dom_sf"/>
</dbReference>
<sequence>MTFLIRTIDFTSTGREIVRDRQIDKDTLTIGRASENDVHLADLAVEQNHAVVTIKTGGKISVEAAGSLGFTHDGRTTKSASFRPNEGGELSFGSFRLEFSQDGDEPISITISKTADHTEDTAEVKGFALASALPSKRIMAWIGLAAILIAFLAIPIYTHLNRSSNNDGGNSGYAGPGETMMDASWSTGSLSQAHHGLEDNCEACHVEPFQSVQDATCLTCHESIGDHAAIPRQNTSRGPMSKGDEFLWAVAEKFGKEGPGSCTTCHSEHEGAGRMEPTAQQFCSDCHNGMDARLTDTKLENAADFGTAHPQFKAVFHPELGSDKTQRLSLADNPREQHGLKFPHDLHLESGGGVAKMAGNIGAKNGYGSKLVCSDCHTPTADRNSFLPVNMEENCESCHSLVYDKVGSTFRSLRHGKVEEMQADLRAMDRAPRRAIVTGRKRPGEFARGGLYYQNFGRPARSYIAINRALSSDGVCGECHVPTTKNGKPDVMPVHLRDNYLMHGWFDHKSHEQEECSTCHKAGTSSTSEDLLLPPIAICRDCHLGEDAKQAEVPSSCAMCHSYHPATVATKPKDLPGEKKTGTPDKVAMINRKPK</sequence>
<evidence type="ECO:0000256" key="6">
    <source>
        <dbReference type="ARBA" id="ARBA00022982"/>
    </source>
</evidence>
<evidence type="ECO:0000256" key="7">
    <source>
        <dbReference type="ARBA" id="ARBA00023004"/>
    </source>
</evidence>
<dbReference type="EMBL" id="WTYS01000001">
    <property type="protein sequence ID" value="MXO56181.1"/>
    <property type="molecule type" value="Genomic_DNA"/>
</dbReference>
<keyword evidence="6" id="KW-0249">Electron transport</keyword>
<evidence type="ECO:0000256" key="9">
    <source>
        <dbReference type="SAM" id="Phobius"/>
    </source>
</evidence>
<comment type="cofactor">
    <cofactor evidence="1">
        <name>heme c</name>
        <dbReference type="ChEBI" id="CHEBI:61717"/>
    </cofactor>
</comment>
<keyword evidence="12" id="KW-1185">Reference proteome</keyword>
<keyword evidence="9" id="KW-0472">Membrane</keyword>
<dbReference type="CDD" id="cd00060">
    <property type="entry name" value="FHA"/>
    <property type="match status" value="1"/>
</dbReference>
<reference evidence="11 12" key="1">
    <citation type="submission" date="2019-12" db="EMBL/GenBank/DDBJ databases">
        <title>Genomic-based taxomic classification of the family Erythrobacteraceae.</title>
        <authorList>
            <person name="Xu L."/>
        </authorList>
    </citation>
    <scope>NUCLEOTIDE SEQUENCE [LARGE SCALE GENOMIC DNA]</scope>
    <source>
        <strain evidence="11 12">JCM 17802</strain>
    </source>
</reference>
<dbReference type="CDD" id="cd08168">
    <property type="entry name" value="Cytochrom_C3"/>
    <property type="match status" value="1"/>
</dbReference>
<dbReference type="SUPFAM" id="SSF48695">
    <property type="entry name" value="Multiheme cytochromes"/>
    <property type="match status" value="1"/>
</dbReference>
<keyword evidence="5" id="KW-0479">Metal-binding</keyword>
<evidence type="ECO:0000256" key="5">
    <source>
        <dbReference type="ARBA" id="ARBA00022723"/>
    </source>
</evidence>
<evidence type="ECO:0000256" key="2">
    <source>
        <dbReference type="ARBA" id="ARBA00004196"/>
    </source>
</evidence>
<comment type="caution">
    <text evidence="11">The sequence shown here is derived from an EMBL/GenBank/DDBJ whole genome shotgun (WGS) entry which is preliminary data.</text>
</comment>
<accession>A0A6I4SJZ2</accession>
<dbReference type="InterPro" id="IPR012286">
    <property type="entry name" value="Tetrahaem_cytochrome"/>
</dbReference>
<feature type="transmembrane region" description="Helical" evidence="9">
    <location>
        <begin position="138"/>
        <end position="157"/>
    </location>
</feature>
<evidence type="ECO:0000313" key="11">
    <source>
        <dbReference type="EMBL" id="MXO56181.1"/>
    </source>
</evidence>
<keyword evidence="9" id="KW-1133">Transmembrane helix</keyword>
<name>A0A6I4SJZ2_9SPHN</name>
<dbReference type="Gene3D" id="2.60.200.20">
    <property type="match status" value="1"/>
</dbReference>
<dbReference type="Gene3D" id="3.90.10.10">
    <property type="entry name" value="Cytochrome C3"/>
    <property type="match status" value="3"/>
</dbReference>
<gene>
    <name evidence="11" type="ORF">GRI36_04730</name>
</gene>
<evidence type="ECO:0000256" key="4">
    <source>
        <dbReference type="ARBA" id="ARBA00022617"/>
    </source>
</evidence>
<dbReference type="GO" id="GO:0030313">
    <property type="term" value="C:cell envelope"/>
    <property type="evidence" value="ECO:0007669"/>
    <property type="project" value="UniProtKB-SubCell"/>
</dbReference>